<evidence type="ECO:0000256" key="1">
    <source>
        <dbReference type="SAM" id="Phobius"/>
    </source>
</evidence>
<gene>
    <name evidence="3" type="primary">LOC112459120</name>
</gene>
<name>A0A6J1Q9C7_9HYME</name>
<sequence>MCDRKKKEEKERMIREIGEAKTEGKVWELIGRVRKRRRRVNEEIKPEEWKEYFMDLMGGVENRVVKGEGDRSRQEEKEIGLEEIRNVIKKLKTGKAIGNDGIPNEAWKYGGEEMVKWIWEVCKRVWRDDIALLAEEEQDMRSMISRLEGYLDRKGLTLSIEKSKENGGQEAHIRKRRRKAARVMRKVWGIRKRMWKKDSKRRIWLYDILIWTVMGYGAEVWGWKERREVEGIHERYLRWVLGVNWRTPGYMVRDELEREKMRSRASKRTWKFERKLEEGRGGEIARKCLEEMKERWKRGKVIGRWEQKRKDYLEGIGVEMEGGEELEEEELEKKERDKERQERMEKIVGSKYNRWYKSIRKDEIPDYLMKGWEEAKWNRIARFRLGNKVREGLYWENEEDKKCRMCGKKEETWEHVWEEYQHRGIHVDIRVDNPLKNGTVVHVDEIIDLT</sequence>
<feature type="transmembrane region" description="Helical" evidence="1">
    <location>
        <begin position="203"/>
        <end position="223"/>
    </location>
</feature>
<reference evidence="3" key="1">
    <citation type="submission" date="2025-08" db="UniProtKB">
        <authorList>
            <consortium name="RefSeq"/>
        </authorList>
    </citation>
    <scope>IDENTIFICATION</scope>
    <source>
        <tissue evidence="3">Whole body</tissue>
    </source>
</reference>
<keyword evidence="1" id="KW-0812">Transmembrane</keyword>
<protein>
    <submittedName>
        <fullName evidence="3">Golgin subfamily A member 6-like protein 22</fullName>
    </submittedName>
</protein>
<keyword evidence="2" id="KW-1185">Reference proteome</keyword>
<proteinExistence type="predicted"/>
<dbReference type="AlphaFoldDB" id="A0A6J1Q9C7"/>
<evidence type="ECO:0000313" key="2">
    <source>
        <dbReference type="Proteomes" id="UP000504618"/>
    </source>
</evidence>
<dbReference type="RefSeq" id="XP_024878854.1">
    <property type="nucleotide sequence ID" value="XM_025023086.1"/>
</dbReference>
<keyword evidence="1" id="KW-1133">Transmembrane helix</keyword>
<dbReference type="OrthoDB" id="7694702at2759"/>
<dbReference type="Proteomes" id="UP000504618">
    <property type="component" value="Unplaced"/>
</dbReference>
<accession>A0A6J1Q9C7</accession>
<dbReference type="GeneID" id="112459120"/>
<organism evidence="2 3">
    <name type="scientific">Temnothorax curvispinosus</name>
    <dbReference type="NCBI Taxonomy" id="300111"/>
    <lineage>
        <taxon>Eukaryota</taxon>
        <taxon>Metazoa</taxon>
        <taxon>Ecdysozoa</taxon>
        <taxon>Arthropoda</taxon>
        <taxon>Hexapoda</taxon>
        <taxon>Insecta</taxon>
        <taxon>Pterygota</taxon>
        <taxon>Neoptera</taxon>
        <taxon>Endopterygota</taxon>
        <taxon>Hymenoptera</taxon>
        <taxon>Apocrita</taxon>
        <taxon>Aculeata</taxon>
        <taxon>Formicoidea</taxon>
        <taxon>Formicidae</taxon>
        <taxon>Myrmicinae</taxon>
        <taxon>Temnothorax</taxon>
    </lineage>
</organism>
<evidence type="ECO:0000313" key="3">
    <source>
        <dbReference type="RefSeq" id="XP_024878854.1"/>
    </source>
</evidence>
<keyword evidence="1" id="KW-0472">Membrane</keyword>